<keyword evidence="4 6" id="KW-1133">Transmembrane helix</keyword>
<feature type="transmembrane region" description="Helical" evidence="6">
    <location>
        <begin position="31"/>
        <end position="56"/>
    </location>
</feature>
<evidence type="ECO:0000256" key="6">
    <source>
        <dbReference type="SAM" id="Phobius"/>
    </source>
</evidence>
<evidence type="ECO:0000256" key="2">
    <source>
        <dbReference type="ARBA" id="ARBA00009399"/>
    </source>
</evidence>
<evidence type="ECO:0000256" key="1">
    <source>
        <dbReference type="ARBA" id="ARBA00004141"/>
    </source>
</evidence>
<evidence type="ECO:0000256" key="4">
    <source>
        <dbReference type="ARBA" id="ARBA00022989"/>
    </source>
</evidence>
<dbReference type="InterPro" id="IPR007267">
    <property type="entry name" value="GtrA_DPMS_TM"/>
</dbReference>
<dbReference type="AlphaFoldDB" id="A0A5M6CT53"/>
<gene>
    <name evidence="8" type="ORF">F0919_05575</name>
</gene>
<comment type="caution">
    <text evidence="8">The sequence shown here is derived from an EMBL/GenBank/DDBJ whole genome shotgun (WGS) entry which is preliminary data.</text>
</comment>
<keyword evidence="3 6" id="KW-0812">Transmembrane</keyword>
<keyword evidence="5 6" id="KW-0472">Membrane</keyword>
<feature type="domain" description="GtrA/DPMS transmembrane" evidence="7">
    <location>
        <begin position="12"/>
        <end position="123"/>
    </location>
</feature>
<dbReference type="PANTHER" id="PTHR38459">
    <property type="entry name" value="PROPHAGE BACTOPRENOL-LINKED GLUCOSE TRANSLOCASE HOMOLOG"/>
    <property type="match status" value="1"/>
</dbReference>
<dbReference type="EMBL" id="VWSH01000001">
    <property type="protein sequence ID" value="KAA5537142.1"/>
    <property type="molecule type" value="Genomic_DNA"/>
</dbReference>
<proteinExistence type="inferred from homology"/>
<dbReference type="GO" id="GO:0005886">
    <property type="term" value="C:plasma membrane"/>
    <property type="evidence" value="ECO:0007669"/>
    <property type="project" value="TreeGrafter"/>
</dbReference>
<dbReference type="Pfam" id="PF04138">
    <property type="entry name" value="GtrA_DPMS_TM"/>
    <property type="match status" value="1"/>
</dbReference>
<evidence type="ECO:0000256" key="3">
    <source>
        <dbReference type="ARBA" id="ARBA00022692"/>
    </source>
</evidence>
<name>A0A5M6CT53_9BACT</name>
<dbReference type="Proteomes" id="UP000323632">
    <property type="component" value="Unassembled WGS sequence"/>
</dbReference>
<feature type="transmembrane region" description="Helical" evidence="6">
    <location>
        <begin position="68"/>
        <end position="87"/>
    </location>
</feature>
<evidence type="ECO:0000259" key="7">
    <source>
        <dbReference type="Pfam" id="PF04138"/>
    </source>
</evidence>
<accession>A0A5M6CT53</accession>
<evidence type="ECO:0000313" key="8">
    <source>
        <dbReference type="EMBL" id="KAA5537142.1"/>
    </source>
</evidence>
<organism evidence="8 9">
    <name type="scientific">Taibaiella lutea</name>
    <dbReference type="NCBI Taxonomy" id="2608001"/>
    <lineage>
        <taxon>Bacteria</taxon>
        <taxon>Pseudomonadati</taxon>
        <taxon>Bacteroidota</taxon>
        <taxon>Chitinophagia</taxon>
        <taxon>Chitinophagales</taxon>
        <taxon>Chitinophagaceae</taxon>
        <taxon>Taibaiella</taxon>
    </lineage>
</organism>
<reference evidence="8 9" key="1">
    <citation type="submission" date="2019-09" db="EMBL/GenBank/DDBJ databases">
        <title>Genome sequence and assembly of Taibaiella sp.</title>
        <authorList>
            <person name="Chhetri G."/>
        </authorList>
    </citation>
    <scope>NUCLEOTIDE SEQUENCE [LARGE SCALE GENOMIC DNA]</scope>
    <source>
        <strain evidence="8 9">KVB11</strain>
    </source>
</reference>
<sequence>MKTFLKAQATSLISTMVDYVMFGLLHEIFGVWYLIANVIGVASGGLTNFLLGRYWAFSSKEEEIQGQALKFFIVWMGNLILNTSLLFGLNETLGNKNAWISKIVVSIIIGIGYNYVLQKFFVFKKDNDQLAEA</sequence>
<dbReference type="PANTHER" id="PTHR38459:SF1">
    <property type="entry name" value="PROPHAGE BACTOPRENOL-LINKED GLUCOSE TRANSLOCASE HOMOLOG"/>
    <property type="match status" value="1"/>
</dbReference>
<dbReference type="GO" id="GO:0000271">
    <property type="term" value="P:polysaccharide biosynthetic process"/>
    <property type="evidence" value="ECO:0007669"/>
    <property type="project" value="InterPro"/>
</dbReference>
<feature type="transmembrane region" description="Helical" evidence="6">
    <location>
        <begin position="99"/>
        <end position="117"/>
    </location>
</feature>
<dbReference type="RefSeq" id="WP_150031718.1">
    <property type="nucleotide sequence ID" value="NZ_VWSH01000001.1"/>
</dbReference>
<evidence type="ECO:0000313" key="9">
    <source>
        <dbReference type="Proteomes" id="UP000323632"/>
    </source>
</evidence>
<comment type="subcellular location">
    <subcellularLocation>
        <location evidence="1">Membrane</location>
        <topology evidence="1">Multi-pass membrane protein</topology>
    </subcellularLocation>
</comment>
<comment type="similarity">
    <text evidence="2">Belongs to the GtrA family.</text>
</comment>
<protein>
    <submittedName>
        <fullName evidence="8">GtrA family protein</fullName>
    </submittedName>
</protein>
<dbReference type="InterPro" id="IPR051401">
    <property type="entry name" value="GtrA_CellWall_Glycosyl"/>
</dbReference>
<keyword evidence="9" id="KW-1185">Reference proteome</keyword>
<evidence type="ECO:0000256" key="5">
    <source>
        <dbReference type="ARBA" id="ARBA00023136"/>
    </source>
</evidence>